<dbReference type="EMBL" id="RCHS01002221">
    <property type="protein sequence ID" value="RMX48986.1"/>
    <property type="molecule type" value="Genomic_DNA"/>
</dbReference>
<evidence type="ECO:0000313" key="2">
    <source>
        <dbReference type="Proteomes" id="UP000275408"/>
    </source>
</evidence>
<gene>
    <name evidence="1" type="ORF">pdam_00008263</name>
</gene>
<comment type="caution">
    <text evidence="1">The sequence shown here is derived from an EMBL/GenBank/DDBJ whole genome shotgun (WGS) entry which is preliminary data.</text>
</comment>
<dbReference type="Proteomes" id="UP000275408">
    <property type="component" value="Unassembled WGS sequence"/>
</dbReference>
<sequence>MTTLQSCGAKQDLFTRRISEYGNTYSSYLTTAHNLKKSEKTAIIFNLFLDYAMHDLPAQLNT</sequence>
<dbReference type="AlphaFoldDB" id="A0A3M6U5X1"/>
<keyword evidence="2" id="KW-1185">Reference proteome</keyword>
<reference evidence="1 2" key="1">
    <citation type="journal article" date="2018" name="Sci. Rep.">
        <title>Comparative analysis of the Pocillopora damicornis genome highlights role of immune system in coral evolution.</title>
        <authorList>
            <person name="Cunning R."/>
            <person name="Bay R.A."/>
            <person name="Gillette P."/>
            <person name="Baker A.C."/>
            <person name="Traylor-Knowles N."/>
        </authorList>
    </citation>
    <scope>NUCLEOTIDE SEQUENCE [LARGE SCALE GENOMIC DNA]</scope>
    <source>
        <strain evidence="1">RSMAS</strain>
        <tissue evidence="1">Whole animal</tissue>
    </source>
</reference>
<name>A0A3M6U5X1_POCDA</name>
<evidence type="ECO:0000313" key="1">
    <source>
        <dbReference type="EMBL" id="RMX48986.1"/>
    </source>
</evidence>
<proteinExistence type="predicted"/>
<organism evidence="1 2">
    <name type="scientific">Pocillopora damicornis</name>
    <name type="common">Cauliflower coral</name>
    <name type="synonym">Millepora damicornis</name>
    <dbReference type="NCBI Taxonomy" id="46731"/>
    <lineage>
        <taxon>Eukaryota</taxon>
        <taxon>Metazoa</taxon>
        <taxon>Cnidaria</taxon>
        <taxon>Anthozoa</taxon>
        <taxon>Hexacorallia</taxon>
        <taxon>Scleractinia</taxon>
        <taxon>Astrocoeniina</taxon>
        <taxon>Pocilloporidae</taxon>
        <taxon>Pocillopora</taxon>
    </lineage>
</organism>
<accession>A0A3M6U5X1</accession>
<protein>
    <submittedName>
        <fullName evidence="1">Uncharacterized protein</fullName>
    </submittedName>
</protein>